<evidence type="ECO:0000256" key="1">
    <source>
        <dbReference type="ARBA" id="ARBA00043952"/>
    </source>
</evidence>
<dbReference type="InterPro" id="IPR042449">
    <property type="entry name" value="Ub-E1_IAD_1"/>
</dbReference>
<dbReference type="SUPFAM" id="SSF69572">
    <property type="entry name" value="Activating enzymes of the ubiquitin-like proteins"/>
    <property type="match status" value="1"/>
</dbReference>
<dbReference type="EnsemblMetazoa" id="GAUT027500-RA">
    <property type="protein sequence ID" value="GAUT027500-PA"/>
    <property type="gene ID" value="GAUT027500"/>
</dbReference>
<proteinExistence type="predicted"/>
<dbReference type="STRING" id="7395.A0A1A9V6H4"/>
<evidence type="ECO:0000313" key="2">
    <source>
        <dbReference type="EnsemblMetazoa" id="GAUT027500-PA"/>
    </source>
</evidence>
<accession>A0A1A9V6H4</accession>
<dbReference type="Proteomes" id="UP000078200">
    <property type="component" value="Unassembled WGS sequence"/>
</dbReference>
<sequence>MAAGITPAQRDYNRFSTRKPVLLSKLEGSGDDINAALLIPGGNGVISVSDDKGNDKVSNDSGQKLLHTANDLISGLSVVGAEITKNITLSGVRAVKLNDHRIVTKEDFGAHSLKWYVETRNSLRGTNLTAQHLSEVPLDSTIKPELEIKRLETVKPLK</sequence>
<dbReference type="InterPro" id="IPR035985">
    <property type="entry name" value="Ubiquitin-activating_enz"/>
</dbReference>
<dbReference type="Gene3D" id="3.50.50.80">
    <property type="entry name" value="Ubiquitin-activating enzyme E1, inactive adenylation domain, subdomain 1"/>
    <property type="match status" value="1"/>
</dbReference>
<organism evidence="2 3">
    <name type="scientific">Glossina austeni</name>
    <name type="common">Savannah tsetse fly</name>
    <dbReference type="NCBI Taxonomy" id="7395"/>
    <lineage>
        <taxon>Eukaryota</taxon>
        <taxon>Metazoa</taxon>
        <taxon>Ecdysozoa</taxon>
        <taxon>Arthropoda</taxon>
        <taxon>Hexapoda</taxon>
        <taxon>Insecta</taxon>
        <taxon>Pterygota</taxon>
        <taxon>Neoptera</taxon>
        <taxon>Endopterygota</taxon>
        <taxon>Diptera</taxon>
        <taxon>Brachycera</taxon>
        <taxon>Muscomorpha</taxon>
        <taxon>Hippoboscoidea</taxon>
        <taxon>Glossinidae</taxon>
        <taxon>Glossina</taxon>
    </lineage>
</organism>
<dbReference type="AlphaFoldDB" id="A0A1A9V6H4"/>
<comment type="pathway">
    <text evidence="1">Protein modification.</text>
</comment>
<keyword evidence="3" id="KW-1185">Reference proteome</keyword>
<protein>
    <submittedName>
        <fullName evidence="2">Uncharacterized protein</fullName>
    </submittedName>
</protein>
<dbReference type="GO" id="GO:0008641">
    <property type="term" value="F:ubiquitin-like modifier activating enzyme activity"/>
    <property type="evidence" value="ECO:0007669"/>
    <property type="project" value="InterPro"/>
</dbReference>
<name>A0A1A9V6H4_GLOAU</name>
<reference evidence="2" key="1">
    <citation type="submission" date="2020-05" db="UniProtKB">
        <authorList>
            <consortium name="EnsemblMetazoa"/>
        </authorList>
    </citation>
    <scope>IDENTIFICATION</scope>
    <source>
        <strain evidence="2">TTRI</strain>
    </source>
</reference>
<evidence type="ECO:0000313" key="3">
    <source>
        <dbReference type="Proteomes" id="UP000078200"/>
    </source>
</evidence>
<dbReference type="VEuPathDB" id="VectorBase:GAUT027500"/>